<keyword evidence="2" id="KW-1185">Reference proteome</keyword>
<dbReference type="EMBL" id="BAAARA010000034">
    <property type="protein sequence ID" value="GAA2364535.1"/>
    <property type="molecule type" value="Genomic_DNA"/>
</dbReference>
<comment type="caution">
    <text evidence="1">The sequence shown here is derived from an EMBL/GenBank/DDBJ whole genome shotgun (WGS) entry which is preliminary data.</text>
</comment>
<dbReference type="RefSeq" id="WP_344138127.1">
    <property type="nucleotide sequence ID" value="NZ_BAAARA010000034.1"/>
</dbReference>
<gene>
    <name evidence="1" type="ORF">GCM10009854_50140</name>
</gene>
<sequence>MAHSAHLITNEASKAPIVTIRDEQGATITEWPSSAELGLDQTDGLLREAGWIRSGDWTTADDGWTAPVRRS</sequence>
<organism evidence="1 2">
    <name type="scientific">Saccharopolyspora halophila</name>
    <dbReference type="NCBI Taxonomy" id="405551"/>
    <lineage>
        <taxon>Bacteria</taxon>
        <taxon>Bacillati</taxon>
        <taxon>Actinomycetota</taxon>
        <taxon>Actinomycetes</taxon>
        <taxon>Pseudonocardiales</taxon>
        <taxon>Pseudonocardiaceae</taxon>
        <taxon>Saccharopolyspora</taxon>
    </lineage>
</organism>
<dbReference type="Proteomes" id="UP001501218">
    <property type="component" value="Unassembled WGS sequence"/>
</dbReference>
<proteinExistence type="predicted"/>
<reference evidence="1 2" key="1">
    <citation type="journal article" date="2019" name="Int. J. Syst. Evol. Microbiol.">
        <title>The Global Catalogue of Microorganisms (GCM) 10K type strain sequencing project: providing services to taxonomists for standard genome sequencing and annotation.</title>
        <authorList>
            <consortium name="The Broad Institute Genomics Platform"/>
            <consortium name="The Broad Institute Genome Sequencing Center for Infectious Disease"/>
            <person name="Wu L."/>
            <person name="Ma J."/>
        </authorList>
    </citation>
    <scope>NUCLEOTIDE SEQUENCE [LARGE SCALE GENOMIC DNA]</scope>
    <source>
        <strain evidence="1 2">JCM 16221</strain>
    </source>
</reference>
<accession>A0ABN3H0J1</accession>
<protein>
    <submittedName>
        <fullName evidence="1">Uncharacterized protein</fullName>
    </submittedName>
</protein>
<evidence type="ECO:0000313" key="2">
    <source>
        <dbReference type="Proteomes" id="UP001501218"/>
    </source>
</evidence>
<evidence type="ECO:0000313" key="1">
    <source>
        <dbReference type="EMBL" id="GAA2364535.1"/>
    </source>
</evidence>
<name>A0ABN3H0J1_9PSEU</name>